<gene>
    <name evidence="1" type="ORF">K435DRAFT_244882</name>
</gene>
<accession>A0A4S8LNV0</accession>
<dbReference type="EMBL" id="ML179318">
    <property type="protein sequence ID" value="THU91029.1"/>
    <property type="molecule type" value="Genomic_DNA"/>
</dbReference>
<protein>
    <submittedName>
        <fullName evidence="1">Uncharacterized protein</fullName>
    </submittedName>
</protein>
<reference evidence="1 2" key="1">
    <citation type="journal article" date="2019" name="Nat. Ecol. Evol.">
        <title>Megaphylogeny resolves global patterns of mushroom evolution.</title>
        <authorList>
            <person name="Varga T."/>
            <person name="Krizsan K."/>
            <person name="Foldi C."/>
            <person name="Dima B."/>
            <person name="Sanchez-Garcia M."/>
            <person name="Sanchez-Ramirez S."/>
            <person name="Szollosi G.J."/>
            <person name="Szarkandi J.G."/>
            <person name="Papp V."/>
            <person name="Albert L."/>
            <person name="Andreopoulos W."/>
            <person name="Angelini C."/>
            <person name="Antonin V."/>
            <person name="Barry K.W."/>
            <person name="Bougher N.L."/>
            <person name="Buchanan P."/>
            <person name="Buyck B."/>
            <person name="Bense V."/>
            <person name="Catcheside P."/>
            <person name="Chovatia M."/>
            <person name="Cooper J."/>
            <person name="Damon W."/>
            <person name="Desjardin D."/>
            <person name="Finy P."/>
            <person name="Geml J."/>
            <person name="Haridas S."/>
            <person name="Hughes K."/>
            <person name="Justo A."/>
            <person name="Karasinski D."/>
            <person name="Kautmanova I."/>
            <person name="Kiss B."/>
            <person name="Kocsube S."/>
            <person name="Kotiranta H."/>
            <person name="LaButti K.M."/>
            <person name="Lechner B.E."/>
            <person name="Liimatainen K."/>
            <person name="Lipzen A."/>
            <person name="Lukacs Z."/>
            <person name="Mihaltcheva S."/>
            <person name="Morgado L.N."/>
            <person name="Niskanen T."/>
            <person name="Noordeloos M.E."/>
            <person name="Ohm R.A."/>
            <person name="Ortiz-Santana B."/>
            <person name="Ovrebo C."/>
            <person name="Racz N."/>
            <person name="Riley R."/>
            <person name="Savchenko A."/>
            <person name="Shiryaev A."/>
            <person name="Soop K."/>
            <person name="Spirin V."/>
            <person name="Szebenyi C."/>
            <person name="Tomsovsky M."/>
            <person name="Tulloss R.E."/>
            <person name="Uehling J."/>
            <person name="Grigoriev I.V."/>
            <person name="Vagvolgyi C."/>
            <person name="Papp T."/>
            <person name="Martin F.M."/>
            <person name="Miettinen O."/>
            <person name="Hibbett D.S."/>
            <person name="Nagy L.G."/>
        </authorList>
    </citation>
    <scope>NUCLEOTIDE SEQUENCE [LARGE SCALE GENOMIC DNA]</scope>
    <source>
        <strain evidence="1 2">CBS 962.96</strain>
    </source>
</reference>
<dbReference type="OrthoDB" id="3261714at2759"/>
<proteinExistence type="predicted"/>
<dbReference type="AlphaFoldDB" id="A0A4S8LNV0"/>
<dbReference type="Proteomes" id="UP000297245">
    <property type="component" value="Unassembled WGS sequence"/>
</dbReference>
<keyword evidence="2" id="KW-1185">Reference proteome</keyword>
<evidence type="ECO:0000313" key="2">
    <source>
        <dbReference type="Proteomes" id="UP000297245"/>
    </source>
</evidence>
<name>A0A4S8LNV0_DENBC</name>
<sequence>MTKYSKILDFVKDHMSKKLNLFTSFDTQVAAHNVVLGERKEVLQDVKERLVQGGGSMIQG</sequence>
<organism evidence="1 2">
    <name type="scientific">Dendrothele bispora (strain CBS 962.96)</name>
    <dbReference type="NCBI Taxonomy" id="1314807"/>
    <lineage>
        <taxon>Eukaryota</taxon>
        <taxon>Fungi</taxon>
        <taxon>Dikarya</taxon>
        <taxon>Basidiomycota</taxon>
        <taxon>Agaricomycotina</taxon>
        <taxon>Agaricomycetes</taxon>
        <taxon>Agaricomycetidae</taxon>
        <taxon>Agaricales</taxon>
        <taxon>Agaricales incertae sedis</taxon>
        <taxon>Dendrothele</taxon>
    </lineage>
</organism>
<evidence type="ECO:0000313" key="1">
    <source>
        <dbReference type="EMBL" id="THU91029.1"/>
    </source>
</evidence>